<dbReference type="GO" id="GO:0012505">
    <property type="term" value="C:endomembrane system"/>
    <property type="evidence" value="ECO:0007669"/>
    <property type="project" value="UniProtKB-SubCell"/>
</dbReference>
<dbReference type="InterPro" id="IPR011701">
    <property type="entry name" value="MFS"/>
</dbReference>
<dbReference type="CDD" id="cd17326">
    <property type="entry name" value="MFS_MFSD8"/>
    <property type="match status" value="1"/>
</dbReference>
<evidence type="ECO:0000313" key="8">
    <source>
        <dbReference type="EMBL" id="CAG9128788.1"/>
    </source>
</evidence>
<organism evidence="9 11">
    <name type="scientific">Bursaphelenchus xylophilus</name>
    <name type="common">Pinewood nematode worm</name>
    <name type="synonym">Aphelenchoides xylophilus</name>
    <dbReference type="NCBI Taxonomy" id="6326"/>
    <lineage>
        <taxon>Eukaryota</taxon>
        <taxon>Metazoa</taxon>
        <taxon>Ecdysozoa</taxon>
        <taxon>Nematoda</taxon>
        <taxon>Chromadorea</taxon>
        <taxon>Rhabditida</taxon>
        <taxon>Tylenchina</taxon>
        <taxon>Tylenchomorpha</taxon>
        <taxon>Aphelenchoidea</taxon>
        <taxon>Aphelenchoididae</taxon>
        <taxon>Bursaphelenchus</taxon>
    </lineage>
</organism>
<gene>
    <name evidence="7" type="ORF">BXYJ_LOCUS13633</name>
</gene>
<evidence type="ECO:0000256" key="5">
    <source>
        <dbReference type="ARBA" id="ARBA00023136"/>
    </source>
</evidence>
<evidence type="ECO:0000256" key="3">
    <source>
        <dbReference type="ARBA" id="ARBA00022692"/>
    </source>
</evidence>
<feature type="transmembrane region" description="Helical" evidence="6">
    <location>
        <begin position="325"/>
        <end position="345"/>
    </location>
</feature>
<accession>A0A1I7RJC5</accession>
<feature type="transmembrane region" description="Helical" evidence="6">
    <location>
        <begin position="436"/>
        <end position="453"/>
    </location>
</feature>
<dbReference type="Gene3D" id="1.20.1250.20">
    <property type="entry name" value="MFS general substrate transporter like domains"/>
    <property type="match status" value="2"/>
</dbReference>
<evidence type="ECO:0000313" key="11">
    <source>
        <dbReference type="WBParaSite" id="BXY_0080700.1"/>
    </source>
</evidence>
<evidence type="ECO:0000256" key="1">
    <source>
        <dbReference type="ARBA" id="ARBA00004127"/>
    </source>
</evidence>
<dbReference type="GO" id="GO:0022857">
    <property type="term" value="F:transmembrane transporter activity"/>
    <property type="evidence" value="ECO:0007669"/>
    <property type="project" value="InterPro"/>
</dbReference>
<keyword evidence="10" id="KW-1185">Reference proteome</keyword>
<feature type="transmembrane region" description="Helical" evidence="6">
    <location>
        <begin position="289"/>
        <end position="313"/>
    </location>
</feature>
<dbReference type="Pfam" id="PF07690">
    <property type="entry name" value="MFS_1"/>
    <property type="match status" value="2"/>
</dbReference>
<keyword evidence="3 6" id="KW-0812">Transmembrane</keyword>
<sequence length="502" mass="56376">MLILDDFKYLMCSLMPREKKQIRVELTPWRSIVVGAFLECCLGLQMSMYFGPAWPFLEQIDKTATENFFGYIIAAYSLSQILTGPIIGHWSQTLHSIIMPAQACLSLTLISNLLYIAIPAFPGHWKYVMLVARVLAGCGECVMSMTRTYSATASLPKDRQRVFGICSTGYGIGFISGPVVQLMFDYLEYPGIELFMGIRLNMYTAGPALCAVMTVLSMFMLAFVFEERYAGLANMRRNSEITVKVPKFDKVAVFLCYLTRFCQLFAFSNAEALGATFLMIMFSKTNAEAVGYLAKVYAVQGVLILMTYLMFVFVKMEKFIEFRKLAMICLGGFLLYPLMTFPWPFLSGHLQTYTAADVLAFKAGNLTQEPVGCPKQRFSWCDSTPPINETLFAVAFIISLGCFIHALTVTLSTLFSKVLGPRRQPRQQSYLQASGSLGRMLGPIVMSNLYTIYGPKIAWTFELAVLGLALLLWVAFYKRMVPLQIPEELDVHKQKKPIENAA</sequence>
<keyword evidence="5 6" id="KW-0472">Membrane</keyword>
<reference evidence="8" key="2">
    <citation type="submission" date="2020-08" db="EMBL/GenBank/DDBJ databases">
        <authorList>
            <person name="Kikuchi T."/>
        </authorList>
    </citation>
    <scope>NUCLEOTIDE SEQUENCE</scope>
    <source>
        <strain evidence="7">Ka4C1</strain>
    </source>
</reference>
<evidence type="ECO:0000256" key="2">
    <source>
        <dbReference type="ARBA" id="ARBA00022448"/>
    </source>
</evidence>
<dbReference type="InterPro" id="IPR036259">
    <property type="entry name" value="MFS_trans_sf"/>
</dbReference>
<dbReference type="WBParaSite" id="BXY_0080700.1">
    <property type="protein sequence ID" value="BXY_0080700.1"/>
    <property type="gene ID" value="BXY_0080700"/>
</dbReference>
<evidence type="ECO:0000313" key="10">
    <source>
        <dbReference type="Proteomes" id="UP000659654"/>
    </source>
</evidence>
<feature type="transmembrane region" description="Helical" evidence="6">
    <location>
        <begin position="68"/>
        <end position="90"/>
    </location>
</feature>
<protein>
    <submittedName>
        <fullName evidence="7">(pine wood nematode) hypothetical protein</fullName>
    </submittedName>
</protein>
<dbReference type="PANTHER" id="PTHR23510">
    <property type="entry name" value="INNER MEMBRANE TRANSPORT PROTEIN YAJR"/>
    <property type="match status" value="1"/>
</dbReference>
<dbReference type="OrthoDB" id="370281at2759"/>
<comment type="subcellular location">
    <subcellularLocation>
        <location evidence="1">Endomembrane system</location>
        <topology evidence="1">Multi-pass membrane protein</topology>
    </subcellularLocation>
</comment>
<feature type="transmembrane region" description="Helical" evidence="6">
    <location>
        <begin position="264"/>
        <end position="283"/>
    </location>
</feature>
<reference evidence="11" key="1">
    <citation type="submission" date="2016-11" db="UniProtKB">
        <authorList>
            <consortium name="WormBaseParasite"/>
        </authorList>
    </citation>
    <scope>IDENTIFICATION</scope>
</reference>
<feature type="transmembrane region" description="Helical" evidence="6">
    <location>
        <begin position="29"/>
        <end position="48"/>
    </location>
</feature>
<evidence type="ECO:0000313" key="7">
    <source>
        <dbReference type="EMBL" id="CAD5233542.1"/>
    </source>
</evidence>
<dbReference type="PANTHER" id="PTHR23510:SF3">
    <property type="entry name" value="MAJOR FACILITATOR SUPERFAMILY DOMAIN-CONTAINING PROTEIN 8"/>
    <property type="match status" value="1"/>
</dbReference>
<dbReference type="GO" id="GO:0005765">
    <property type="term" value="C:lysosomal membrane"/>
    <property type="evidence" value="ECO:0007669"/>
    <property type="project" value="TreeGrafter"/>
</dbReference>
<evidence type="ECO:0000313" key="9">
    <source>
        <dbReference type="Proteomes" id="UP000095284"/>
    </source>
</evidence>
<evidence type="ECO:0000256" key="4">
    <source>
        <dbReference type="ARBA" id="ARBA00022989"/>
    </source>
</evidence>
<name>A0A1I7RJC5_BURXY</name>
<dbReference type="Proteomes" id="UP000659654">
    <property type="component" value="Unassembled WGS sequence"/>
</dbReference>
<dbReference type="EMBL" id="CAJFCV020000006">
    <property type="protein sequence ID" value="CAG9128788.1"/>
    <property type="molecule type" value="Genomic_DNA"/>
</dbReference>
<dbReference type="PRINTS" id="PR01035">
    <property type="entry name" value="TCRTETA"/>
</dbReference>
<dbReference type="Proteomes" id="UP000095284">
    <property type="component" value="Unplaced"/>
</dbReference>
<dbReference type="SUPFAM" id="SSF103473">
    <property type="entry name" value="MFS general substrate transporter"/>
    <property type="match status" value="1"/>
</dbReference>
<dbReference type="InterPro" id="IPR001958">
    <property type="entry name" value="Tet-R_TetA/multi-R_MdtG-like"/>
</dbReference>
<dbReference type="EMBL" id="CAJFDI010000006">
    <property type="protein sequence ID" value="CAD5233542.1"/>
    <property type="molecule type" value="Genomic_DNA"/>
</dbReference>
<feature type="transmembrane region" description="Helical" evidence="6">
    <location>
        <begin position="162"/>
        <end position="184"/>
    </location>
</feature>
<dbReference type="Proteomes" id="UP000582659">
    <property type="component" value="Unassembled WGS sequence"/>
</dbReference>
<feature type="transmembrane region" description="Helical" evidence="6">
    <location>
        <begin position="392"/>
        <end position="415"/>
    </location>
</feature>
<keyword evidence="4 6" id="KW-1133">Transmembrane helix</keyword>
<feature type="transmembrane region" description="Helical" evidence="6">
    <location>
        <begin position="459"/>
        <end position="477"/>
    </location>
</feature>
<feature type="transmembrane region" description="Helical" evidence="6">
    <location>
        <begin position="97"/>
        <end position="118"/>
    </location>
</feature>
<dbReference type="eggNOG" id="KOG2325">
    <property type="taxonomic scope" value="Eukaryota"/>
</dbReference>
<dbReference type="InterPro" id="IPR051068">
    <property type="entry name" value="MFS_Domain-Containing_Protein"/>
</dbReference>
<dbReference type="AlphaFoldDB" id="A0A1I7RJC5"/>
<proteinExistence type="predicted"/>
<keyword evidence="2" id="KW-0813">Transport</keyword>
<evidence type="ECO:0000256" key="6">
    <source>
        <dbReference type="SAM" id="Phobius"/>
    </source>
</evidence>
<feature type="transmembrane region" description="Helical" evidence="6">
    <location>
        <begin position="204"/>
        <end position="225"/>
    </location>
</feature>